<dbReference type="SUPFAM" id="SSF103473">
    <property type="entry name" value="MFS general substrate transporter"/>
    <property type="match status" value="1"/>
</dbReference>
<reference evidence="9" key="1">
    <citation type="submission" date="2015-02" db="EMBL/GenBank/DDBJ databases">
        <title>Draft Genome of Frankia sp. CpI1-S.</title>
        <authorList>
            <person name="Oshone R.T."/>
            <person name="Ngom M."/>
            <person name="Ghodhbane-Gtari F."/>
            <person name="Gtari M."/>
            <person name="Morris K."/>
            <person name="Thomas K."/>
            <person name="Sen A."/>
            <person name="Tisa L.S."/>
        </authorList>
    </citation>
    <scope>NUCLEOTIDE SEQUENCE [LARGE SCALE GENOMIC DNA]</scope>
    <source>
        <strain evidence="9">CpI1-S</strain>
    </source>
</reference>
<dbReference type="Gene3D" id="1.20.1720.10">
    <property type="entry name" value="Multidrug resistance protein D"/>
    <property type="match status" value="1"/>
</dbReference>
<dbReference type="InterPro" id="IPR036259">
    <property type="entry name" value="MFS_trans_sf"/>
</dbReference>
<evidence type="ECO:0000313" key="8">
    <source>
        <dbReference type="EMBL" id="KJE19887.1"/>
    </source>
</evidence>
<comment type="caution">
    <text evidence="8">The sequence shown here is derived from an EMBL/GenBank/DDBJ whole genome shotgun (WGS) entry which is preliminary data.</text>
</comment>
<dbReference type="Pfam" id="PF07690">
    <property type="entry name" value="MFS_1"/>
    <property type="match status" value="1"/>
</dbReference>
<keyword evidence="4 6" id="KW-1133">Transmembrane helix</keyword>
<keyword evidence="5 6" id="KW-0472">Membrane</keyword>
<feature type="transmembrane region" description="Helical" evidence="6">
    <location>
        <begin position="57"/>
        <end position="77"/>
    </location>
</feature>
<gene>
    <name evidence="8" type="ORF">FF36_05830</name>
</gene>
<evidence type="ECO:0000313" key="9">
    <source>
        <dbReference type="Proteomes" id="UP000032545"/>
    </source>
</evidence>
<feature type="transmembrane region" description="Helical" evidence="6">
    <location>
        <begin position="345"/>
        <end position="365"/>
    </location>
</feature>
<dbReference type="PANTHER" id="PTHR42718">
    <property type="entry name" value="MAJOR FACILITATOR SUPERFAMILY MULTIDRUG TRANSPORTER MFSC"/>
    <property type="match status" value="1"/>
</dbReference>
<accession>A0A0D8B931</accession>
<dbReference type="AlphaFoldDB" id="A0A0D8B931"/>
<feature type="transmembrane region" description="Helical" evidence="6">
    <location>
        <begin position="313"/>
        <end position="333"/>
    </location>
</feature>
<evidence type="ECO:0000256" key="5">
    <source>
        <dbReference type="ARBA" id="ARBA00023136"/>
    </source>
</evidence>
<feature type="transmembrane region" description="Helical" evidence="6">
    <location>
        <begin position="371"/>
        <end position="392"/>
    </location>
</feature>
<dbReference type="InterPro" id="IPR011701">
    <property type="entry name" value="MFS"/>
</dbReference>
<dbReference type="GO" id="GO:0022857">
    <property type="term" value="F:transmembrane transporter activity"/>
    <property type="evidence" value="ECO:0007669"/>
    <property type="project" value="InterPro"/>
</dbReference>
<evidence type="ECO:0000259" key="7">
    <source>
        <dbReference type="PROSITE" id="PS50850"/>
    </source>
</evidence>
<feature type="transmembrane region" description="Helical" evidence="6">
    <location>
        <begin position="89"/>
        <end position="116"/>
    </location>
</feature>
<evidence type="ECO:0000256" key="6">
    <source>
        <dbReference type="SAM" id="Phobius"/>
    </source>
</evidence>
<dbReference type="GO" id="GO:0005886">
    <property type="term" value="C:plasma membrane"/>
    <property type="evidence" value="ECO:0007669"/>
    <property type="project" value="UniProtKB-SubCell"/>
</dbReference>
<feature type="transmembrane region" description="Helical" evidence="6">
    <location>
        <begin position="210"/>
        <end position="230"/>
    </location>
</feature>
<sequence>MTEQTPDAGPLTPPRSAGTDRRVLAPLALAQFICSFAGSNMNVMINDISRDLDTTVQAVQVVITVFLLVMAALMIPGGKLTDRLGRKRCFLTGLAVYGTGAVLSAAAPGVGVLLIGNSILEGVGTALLIPPVYILTTLLFTDLTARAHAFGMIMAAGGLGAAAGPLIGGLITSAISWRAAFAFQALVIALIIALSRSVPDPLPPDPHRHFDLPGAVLSAGGLTLIVMGILAADNSLALTAALLAAGVLVLAGFLHWVRREERAGREPLLSTSLFHNRSSNLGLVTQNIQWLLLMGSSFTVAAFLQVVRGYDAIKTGLIFTAATVGLLASSLAAERLAKRRSQGTLITAGFALTVAGIILLIGLVAGSRSPWAFTPGLLLIGLGLGVMLTPSVNVVQSAFPEQRQGEISGLSRSISNLGSSFGTAIAGTILVAGLTTNAYAAAMVTLAVIGVLGLVAATLMSRTTSGADTPDGGQPDVSPHD</sequence>
<keyword evidence="2" id="KW-0813">Transport</keyword>
<evidence type="ECO:0000256" key="4">
    <source>
        <dbReference type="ARBA" id="ARBA00022989"/>
    </source>
</evidence>
<dbReference type="RefSeq" id="WP_044888259.1">
    <property type="nucleotide sequence ID" value="NZ_JYFN01000080.1"/>
</dbReference>
<feature type="transmembrane region" description="Helical" evidence="6">
    <location>
        <begin position="413"/>
        <end position="432"/>
    </location>
</feature>
<name>A0A0D8B931_9ACTN</name>
<evidence type="ECO:0000256" key="1">
    <source>
        <dbReference type="ARBA" id="ARBA00004651"/>
    </source>
</evidence>
<evidence type="ECO:0000256" key="2">
    <source>
        <dbReference type="ARBA" id="ARBA00022448"/>
    </source>
</evidence>
<dbReference type="InterPro" id="IPR020846">
    <property type="entry name" value="MFS_dom"/>
</dbReference>
<keyword evidence="3 6" id="KW-0812">Transmembrane</keyword>
<dbReference type="Proteomes" id="UP000032545">
    <property type="component" value="Unassembled WGS sequence"/>
</dbReference>
<feature type="domain" description="Major facilitator superfamily (MFS) profile" evidence="7">
    <location>
        <begin position="23"/>
        <end position="465"/>
    </location>
</feature>
<feature type="transmembrane region" description="Helical" evidence="6">
    <location>
        <begin position="438"/>
        <end position="459"/>
    </location>
</feature>
<organism evidence="8 9">
    <name type="scientific">Frankia torreyi</name>
    <dbReference type="NCBI Taxonomy" id="1856"/>
    <lineage>
        <taxon>Bacteria</taxon>
        <taxon>Bacillati</taxon>
        <taxon>Actinomycetota</taxon>
        <taxon>Actinomycetes</taxon>
        <taxon>Frankiales</taxon>
        <taxon>Frankiaceae</taxon>
        <taxon>Frankia</taxon>
    </lineage>
</organism>
<dbReference type="OrthoDB" id="5315310at2"/>
<feature type="transmembrane region" description="Helical" evidence="6">
    <location>
        <begin position="153"/>
        <end position="175"/>
    </location>
</feature>
<dbReference type="PATRIC" id="fig|1502723.3.peg.6461"/>
<feature type="transmembrane region" description="Helical" evidence="6">
    <location>
        <begin position="122"/>
        <end position="141"/>
    </location>
</feature>
<feature type="transmembrane region" description="Helical" evidence="6">
    <location>
        <begin position="181"/>
        <end position="198"/>
    </location>
</feature>
<feature type="transmembrane region" description="Helical" evidence="6">
    <location>
        <begin position="236"/>
        <end position="257"/>
    </location>
</feature>
<reference evidence="8 9" key="2">
    <citation type="journal article" date="2016" name="Genome Announc.">
        <title>Permanent Draft Genome Sequences for Two Variants of Frankia sp. Strain CpI1, the First Frankia Strain Isolated from Root Nodules of Comptonia peregrina.</title>
        <authorList>
            <person name="Oshone R."/>
            <person name="Hurst S.G.IV."/>
            <person name="Abebe-Akele F."/>
            <person name="Simpson S."/>
            <person name="Morris K."/>
            <person name="Thomas W.K."/>
            <person name="Tisa L.S."/>
        </authorList>
    </citation>
    <scope>NUCLEOTIDE SEQUENCE [LARGE SCALE GENOMIC DNA]</scope>
    <source>
        <strain evidence="9">CpI1-S</strain>
    </source>
</reference>
<protein>
    <submittedName>
        <fullName evidence="8">Arabinose efflux permease family protein</fullName>
    </submittedName>
</protein>
<keyword evidence="9" id="KW-1185">Reference proteome</keyword>
<evidence type="ECO:0000256" key="3">
    <source>
        <dbReference type="ARBA" id="ARBA00022692"/>
    </source>
</evidence>
<dbReference type="EMBL" id="JYFN01000080">
    <property type="protein sequence ID" value="KJE19887.1"/>
    <property type="molecule type" value="Genomic_DNA"/>
</dbReference>
<dbReference type="CDD" id="cd17321">
    <property type="entry name" value="MFS_MMR_MDR_like"/>
    <property type="match status" value="1"/>
</dbReference>
<dbReference type="PANTHER" id="PTHR42718:SF9">
    <property type="entry name" value="MAJOR FACILITATOR SUPERFAMILY MULTIDRUG TRANSPORTER MFSC"/>
    <property type="match status" value="1"/>
</dbReference>
<dbReference type="Gene3D" id="1.20.1250.20">
    <property type="entry name" value="MFS general substrate transporter like domains"/>
    <property type="match status" value="1"/>
</dbReference>
<dbReference type="PROSITE" id="PS50850">
    <property type="entry name" value="MFS"/>
    <property type="match status" value="1"/>
</dbReference>
<feature type="transmembrane region" description="Helical" evidence="6">
    <location>
        <begin position="23"/>
        <end position="45"/>
    </location>
</feature>
<dbReference type="PRINTS" id="PR01036">
    <property type="entry name" value="TCRTETB"/>
</dbReference>
<proteinExistence type="predicted"/>
<feature type="transmembrane region" description="Helical" evidence="6">
    <location>
        <begin position="287"/>
        <end position="307"/>
    </location>
</feature>
<comment type="subcellular location">
    <subcellularLocation>
        <location evidence="1">Cell membrane</location>
        <topology evidence="1">Multi-pass membrane protein</topology>
    </subcellularLocation>
</comment>